<dbReference type="AlphaFoldDB" id="A0A6A7B3T7"/>
<name>A0A6A7B3T7_9PLEO</name>
<evidence type="ECO:0000256" key="3">
    <source>
        <dbReference type="ARBA" id="ARBA00023002"/>
    </source>
</evidence>
<evidence type="ECO:0000256" key="2">
    <source>
        <dbReference type="ARBA" id="ARBA00022857"/>
    </source>
</evidence>
<organism evidence="4 5">
    <name type="scientific">Plenodomus tracheiphilus IPT5</name>
    <dbReference type="NCBI Taxonomy" id="1408161"/>
    <lineage>
        <taxon>Eukaryota</taxon>
        <taxon>Fungi</taxon>
        <taxon>Dikarya</taxon>
        <taxon>Ascomycota</taxon>
        <taxon>Pezizomycotina</taxon>
        <taxon>Dothideomycetes</taxon>
        <taxon>Pleosporomycetidae</taxon>
        <taxon>Pleosporales</taxon>
        <taxon>Pleosporineae</taxon>
        <taxon>Leptosphaeriaceae</taxon>
        <taxon>Plenodomus</taxon>
    </lineage>
</organism>
<dbReference type="Proteomes" id="UP000799423">
    <property type="component" value="Unassembled WGS sequence"/>
</dbReference>
<dbReference type="PRINTS" id="PR00080">
    <property type="entry name" value="SDRFAMILY"/>
</dbReference>
<reference evidence="4" key="1">
    <citation type="submission" date="2020-01" db="EMBL/GenBank/DDBJ databases">
        <authorList>
            <consortium name="DOE Joint Genome Institute"/>
            <person name="Haridas S."/>
            <person name="Albert R."/>
            <person name="Binder M."/>
            <person name="Bloem J."/>
            <person name="Labutti K."/>
            <person name="Salamov A."/>
            <person name="Andreopoulos B."/>
            <person name="Baker S.E."/>
            <person name="Barry K."/>
            <person name="Bills G."/>
            <person name="Bluhm B.H."/>
            <person name="Cannon C."/>
            <person name="Castanera R."/>
            <person name="Culley D.E."/>
            <person name="Daum C."/>
            <person name="Ezra D."/>
            <person name="Gonzalez J.B."/>
            <person name="Henrissat B."/>
            <person name="Kuo A."/>
            <person name="Liang C."/>
            <person name="Lipzen A."/>
            <person name="Lutzoni F."/>
            <person name="Magnuson J."/>
            <person name="Mondo S."/>
            <person name="Nolan M."/>
            <person name="Ohm R."/>
            <person name="Pangilinan J."/>
            <person name="Park H.-J."/>
            <person name="Ramirez L."/>
            <person name="Alfaro M."/>
            <person name="Sun H."/>
            <person name="Tritt A."/>
            <person name="Yoshinaga Y."/>
            <person name="Zwiers L.-H."/>
            <person name="Turgeon B.G."/>
            <person name="Goodwin S.B."/>
            <person name="Spatafora J.W."/>
            <person name="Crous P.W."/>
            <person name="Grigoriev I.V."/>
        </authorList>
    </citation>
    <scope>NUCLEOTIDE SEQUENCE</scope>
    <source>
        <strain evidence="4">IPT5</strain>
    </source>
</reference>
<dbReference type="Gene3D" id="3.40.50.720">
    <property type="entry name" value="NAD(P)-binding Rossmann-like Domain"/>
    <property type="match status" value="1"/>
</dbReference>
<dbReference type="InterPro" id="IPR002347">
    <property type="entry name" value="SDR_fam"/>
</dbReference>
<comment type="similarity">
    <text evidence="1">Belongs to the short-chain dehydrogenases/reductases (SDR) family.</text>
</comment>
<dbReference type="GO" id="GO:0016491">
    <property type="term" value="F:oxidoreductase activity"/>
    <property type="evidence" value="ECO:0007669"/>
    <property type="project" value="UniProtKB-KW"/>
</dbReference>
<gene>
    <name evidence="4" type="ORF">T440DRAFT_499375</name>
</gene>
<dbReference type="SUPFAM" id="SSF51735">
    <property type="entry name" value="NAD(P)-binding Rossmann-fold domains"/>
    <property type="match status" value="1"/>
</dbReference>
<proteinExistence type="inferred from homology"/>
<dbReference type="PRINTS" id="PR00081">
    <property type="entry name" value="GDHRDH"/>
</dbReference>
<dbReference type="Pfam" id="PF13561">
    <property type="entry name" value="adh_short_C2"/>
    <property type="match status" value="1"/>
</dbReference>
<keyword evidence="2" id="KW-0521">NADP</keyword>
<dbReference type="InterPro" id="IPR036291">
    <property type="entry name" value="NAD(P)-bd_dom_sf"/>
</dbReference>
<dbReference type="OrthoDB" id="5840532at2759"/>
<sequence>MSAASFQQPLNILLTGGGRGIGRGLFRHFLSAGHRVMILDSDEDELSHVRTHASQWSSGIDSTWRTLKCDLSQRDQIRSAVEVVKEQFDGKLDVLINNAFPTTLTLSEDRRMEAGGEEMEAEWDLKLAVGLTAPFILSRLCIPLLTAGHSTPDSPGTIINISSTRAYQAESDHEAYSAVKAGLLGLTQSMSISLGHRHGIRVNAIIPGWIHVANESKAADERGAKWEDDLTQGDHDWHPSGRVGKVDDMAKAIEYAVGSTFVTGQEIVVDGGVGRKMVYPE</sequence>
<dbReference type="InterPro" id="IPR052178">
    <property type="entry name" value="Sec_Metab_Biosynth_SDR"/>
</dbReference>
<dbReference type="EMBL" id="MU006308">
    <property type="protein sequence ID" value="KAF2850171.1"/>
    <property type="molecule type" value="Genomic_DNA"/>
</dbReference>
<dbReference type="PANTHER" id="PTHR43618">
    <property type="entry name" value="7-ALPHA-HYDROXYSTEROID DEHYDROGENASE"/>
    <property type="match status" value="1"/>
</dbReference>
<dbReference type="PANTHER" id="PTHR43618:SF8">
    <property type="entry name" value="7ALPHA-HYDROXYSTEROID DEHYDROGENASE"/>
    <property type="match status" value="1"/>
</dbReference>
<evidence type="ECO:0000256" key="1">
    <source>
        <dbReference type="ARBA" id="ARBA00006484"/>
    </source>
</evidence>
<keyword evidence="3" id="KW-0560">Oxidoreductase</keyword>
<protein>
    <submittedName>
        <fullName evidence="4">Short-chain dehydrogenase/reductase-like protein SDR</fullName>
    </submittedName>
</protein>
<keyword evidence="5" id="KW-1185">Reference proteome</keyword>
<accession>A0A6A7B3T7</accession>
<evidence type="ECO:0000313" key="5">
    <source>
        <dbReference type="Proteomes" id="UP000799423"/>
    </source>
</evidence>
<evidence type="ECO:0000313" key="4">
    <source>
        <dbReference type="EMBL" id="KAF2850171.1"/>
    </source>
</evidence>